<proteinExistence type="evidence at transcript level"/>
<dbReference type="InterPro" id="IPR015660">
    <property type="entry name" value="MASH1/Ascl1a-like"/>
</dbReference>
<dbReference type="PANTHER" id="PTHR13935:SF106">
    <property type="entry name" value="ACHAETE-SCUTE COMPLEX PROTEIN T5-RELATED"/>
    <property type="match status" value="1"/>
</dbReference>
<accession>I3T2V7</accession>
<reference evidence="3" key="1">
    <citation type="submission" date="2012-05" db="EMBL/GenBank/DDBJ databases">
        <authorList>
            <person name="Krishnakumar V."/>
            <person name="Cheung F."/>
            <person name="Xiao Y."/>
            <person name="Chan A."/>
            <person name="Moskal W.A."/>
            <person name="Town C.D."/>
        </authorList>
    </citation>
    <scope>NUCLEOTIDE SEQUENCE</scope>
</reference>
<dbReference type="GO" id="GO:0000981">
    <property type="term" value="F:DNA-binding transcription factor activity, RNA polymerase II-specific"/>
    <property type="evidence" value="ECO:0007669"/>
    <property type="project" value="TreeGrafter"/>
</dbReference>
<dbReference type="AlphaFoldDB" id="I3T2V7"/>
<feature type="coiled-coil region" evidence="2">
    <location>
        <begin position="1"/>
        <end position="35"/>
    </location>
</feature>
<evidence type="ECO:0000256" key="1">
    <source>
        <dbReference type="ARBA" id="ARBA00023125"/>
    </source>
</evidence>
<protein>
    <recommendedName>
        <fullName evidence="4">BHLH domain-containing protein</fullName>
    </recommendedName>
</protein>
<evidence type="ECO:0000256" key="2">
    <source>
        <dbReference type="SAM" id="Coils"/>
    </source>
</evidence>
<sequence>MNEVVNYINHLQKNIKELSDKRDELNNLSNILKKDRASASFTFHQSDGCVGIEITSGFREEEGLPVSKLPEILLEEGLEVVSCISTKVNGKLLHSMQCEVNSNSESVDLTELRRKISNVIQSFSCSD</sequence>
<dbReference type="GO" id="GO:0000977">
    <property type="term" value="F:RNA polymerase II transcription regulatory region sequence-specific DNA binding"/>
    <property type="evidence" value="ECO:0007669"/>
    <property type="project" value="TreeGrafter"/>
</dbReference>
<name>I3T2V7_LOTJA</name>
<organism evidence="3">
    <name type="scientific">Lotus japonicus</name>
    <name type="common">Lotus corniculatus var. japonicus</name>
    <dbReference type="NCBI Taxonomy" id="34305"/>
    <lineage>
        <taxon>Eukaryota</taxon>
        <taxon>Viridiplantae</taxon>
        <taxon>Streptophyta</taxon>
        <taxon>Embryophyta</taxon>
        <taxon>Tracheophyta</taxon>
        <taxon>Spermatophyta</taxon>
        <taxon>Magnoliopsida</taxon>
        <taxon>eudicotyledons</taxon>
        <taxon>Gunneridae</taxon>
        <taxon>Pentapetalae</taxon>
        <taxon>rosids</taxon>
        <taxon>fabids</taxon>
        <taxon>Fabales</taxon>
        <taxon>Fabaceae</taxon>
        <taxon>Papilionoideae</taxon>
        <taxon>50 kb inversion clade</taxon>
        <taxon>NPAAA clade</taxon>
        <taxon>Hologalegina</taxon>
        <taxon>robinioid clade</taxon>
        <taxon>Loteae</taxon>
        <taxon>Lotus</taxon>
    </lineage>
</organism>
<keyword evidence="2" id="KW-0175">Coiled coil</keyword>
<dbReference type="GO" id="GO:0090575">
    <property type="term" value="C:RNA polymerase II transcription regulator complex"/>
    <property type="evidence" value="ECO:0007669"/>
    <property type="project" value="TreeGrafter"/>
</dbReference>
<keyword evidence="1" id="KW-0238">DNA-binding</keyword>
<evidence type="ECO:0008006" key="4">
    <source>
        <dbReference type="Google" id="ProtNLM"/>
    </source>
</evidence>
<dbReference type="PANTHER" id="PTHR13935">
    <property type="entry name" value="ACHAETE-SCUTE TRANSCRIPTION FACTOR-RELATED"/>
    <property type="match status" value="1"/>
</dbReference>
<evidence type="ECO:0000313" key="3">
    <source>
        <dbReference type="EMBL" id="AFK46849.1"/>
    </source>
</evidence>
<dbReference type="EMBL" id="BT147055">
    <property type="protein sequence ID" value="AFK46849.1"/>
    <property type="molecule type" value="mRNA"/>
</dbReference>